<sequence>MHLLVILFRRLQSKGHNEVINLVRRPCLRSSIHFATNPPSLDAHLLPVDLPELKSLTNRHNLCRLYFGEHNIEGMLKATLRLYFSHTWQGAVVSIQTRLRAMVARDEFRRRRNKAATIVQSLP</sequence>
<accession>A0A9R1UPU1</accession>
<protein>
    <submittedName>
        <fullName evidence="1">Uncharacterized protein</fullName>
    </submittedName>
</protein>
<dbReference type="Proteomes" id="UP000235145">
    <property type="component" value="Unassembled WGS sequence"/>
</dbReference>
<dbReference type="PROSITE" id="PS50096">
    <property type="entry name" value="IQ"/>
    <property type="match status" value="1"/>
</dbReference>
<name>A0A9R1UPU1_LACSA</name>
<reference evidence="1 2" key="1">
    <citation type="journal article" date="2017" name="Nat. Commun.">
        <title>Genome assembly with in vitro proximity ligation data and whole-genome triplication in lettuce.</title>
        <authorList>
            <person name="Reyes-Chin-Wo S."/>
            <person name="Wang Z."/>
            <person name="Yang X."/>
            <person name="Kozik A."/>
            <person name="Arikit S."/>
            <person name="Song C."/>
            <person name="Xia L."/>
            <person name="Froenicke L."/>
            <person name="Lavelle D.O."/>
            <person name="Truco M.J."/>
            <person name="Xia R."/>
            <person name="Zhu S."/>
            <person name="Xu C."/>
            <person name="Xu H."/>
            <person name="Xu X."/>
            <person name="Cox K."/>
            <person name="Korf I."/>
            <person name="Meyers B.C."/>
            <person name="Michelmore R.W."/>
        </authorList>
    </citation>
    <scope>NUCLEOTIDE SEQUENCE [LARGE SCALE GENOMIC DNA]</scope>
    <source>
        <strain evidence="2">cv. Salinas</strain>
        <tissue evidence="1">Seedlings</tissue>
    </source>
</reference>
<proteinExistence type="predicted"/>
<gene>
    <name evidence="1" type="ORF">LSAT_V11C800390670</name>
</gene>
<comment type="caution">
    <text evidence="1">The sequence shown here is derived from an EMBL/GenBank/DDBJ whole genome shotgun (WGS) entry which is preliminary data.</text>
</comment>
<organism evidence="1 2">
    <name type="scientific">Lactuca sativa</name>
    <name type="common">Garden lettuce</name>
    <dbReference type="NCBI Taxonomy" id="4236"/>
    <lineage>
        <taxon>Eukaryota</taxon>
        <taxon>Viridiplantae</taxon>
        <taxon>Streptophyta</taxon>
        <taxon>Embryophyta</taxon>
        <taxon>Tracheophyta</taxon>
        <taxon>Spermatophyta</taxon>
        <taxon>Magnoliopsida</taxon>
        <taxon>eudicotyledons</taxon>
        <taxon>Gunneridae</taxon>
        <taxon>Pentapetalae</taxon>
        <taxon>asterids</taxon>
        <taxon>campanulids</taxon>
        <taxon>Asterales</taxon>
        <taxon>Asteraceae</taxon>
        <taxon>Cichorioideae</taxon>
        <taxon>Cichorieae</taxon>
        <taxon>Lactucinae</taxon>
        <taxon>Lactuca</taxon>
    </lineage>
</organism>
<keyword evidence="2" id="KW-1185">Reference proteome</keyword>
<evidence type="ECO:0000313" key="2">
    <source>
        <dbReference type="Proteomes" id="UP000235145"/>
    </source>
</evidence>
<dbReference type="EMBL" id="NBSK02000008">
    <property type="protein sequence ID" value="KAJ0190740.1"/>
    <property type="molecule type" value="Genomic_DNA"/>
</dbReference>
<dbReference type="AlphaFoldDB" id="A0A9R1UPU1"/>
<evidence type="ECO:0000313" key="1">
    <source>
        <dbReference type="EMBL" id="KAJ0190740.1"/>
    </source>
</evidence>